<evidence type="ECO:0000313" key="13">
    <source>
        <dbReference type="EMBL" id="KAG7660706.1"/>
    </source>
</evidence>
<dbReference type="PROSITE" id="PS00108">
    <property type="entry name" value="PROTEIN_KINASE_ST"/>
    <property type="match status" value="1"/>
</dbReference>
<dbReference type="RefSeq" id="XP_049260939.1">
    <property type="nucleotide sequence ID" value="XM_049409931.1"/>
</dbReference>
<comment type="catalytic activity">
    <reaction evidence="9">
        <text>L-seryl-[protein] + ATP = O-phospho-L-seryl-[protein] + ADP + H(+)</text>
        <dbReference type="Rhea" id="RHEA:17989"/>
        <dbReference type="Rhea" id="RHEA-COMP:9863"/>
        <dbReference type="Rhea" id="RHEA-COMP:11604"/>
        <dbReference type="ChEBI" id="CHEBI:15378"/>
        <dbReference type="ChEBI" id="CHEBI:29999"/>
        <dbReference type="ChEBI" id="CHEBI:30616"/>
        <dbReference type="ChEBI" id="CHEBI:83421"/>
        <dbReference type="ChEBI" id="CHEBI:456216"/>
        <dbReference type="EC" id="2.7.11.1"/>
    </reaction>
</comment>
<name>A0A8J5UJ26_9ASCO</name>
<sequence length="1066" mass="118785">MTTSNLLHLHNENDSTSSYNGSSLHEELTPDLDDIYNSYMMKSASIETLDSRRNQQPSPFSQQQQQQELRQQIFNQNLPEIHISSRLSSLGLSNGDKVTRSAPTTPKSGNSFDFRPRRTYNTHAATNSSLNVVLDLPSEGSNFQASTDTLSSSSIDDGIPLSRELQQEQDEWAKKGEAVKAIKEGEDVKIIRRTVNDFKFGKALGEGSYSTVVLATDKNTSKQYAVKILDKRHIIKEKKVKYVNIEKHALNRLRNRTGIISLYFTFQDKDSLYFVLDYASNGELLTLIKNNGTLNQDCARHFGAQILDAIKYMHDNGVIHRDIKPENILLDHKMRIQITDFGTARLLEKKDDTSEEYPVDVRAKSFVGTAEYVSPELLESKYCGKPGDIWAFGCILYQMIAGKPPFKAPNEYLTFQKITKLQYAFSAGFPSVLRDLIKKILVLQPAKRVTIPEIQKHYFFQTIEFDDFDSIWEKEPPEIGPYKMSAESMMKVPELNKTPTSTVVMIPRRKQQASKKTNNANNNASTPERPPMFSKASTGPVDAVSVAAFVLNKSQAPDQAPSQDTEPSNTSPDSATPDQTRTSSSKRQPDYIPGTNILRPQVNTRRTFSRQPNATPTNSTPSSNRQKRSSTSRPKSKVMEITPATAVEAAWASYLNHPDERVLRIGPVIVHKEPTDAFEKKHKGMLHASPLDLSNNSKLRSGTSLLSQMVNGQQSHNNLSSNGYRNESIAIFDYYDVAENGLKRNGSKKDNKSSSGSSRDDTASSGSGGKITRSSLFRKFGFSHGGDKKDEGSSDSKSHDLLEKPRTCTLIVTTHGRALLFYRPEKEANYKLISEIKLKYPFIHFQELVTSKYQKSLPTTGIFVISSMQTCFVCEVESSEINRWTESLTKSKVNELERVKETQPQQQDPTPPASSSPGKKTPSPSPKPVQSPKFTASPQQQQQPATPNVPSASHRRSPELISMHKRASHEVKRKPPPPVTSSPELNIHTGLPSTSEDSGWLHAAQLAVSNNTAQGVPPTNNRRTSYKREDTTNRGHVQKANPSAGGNSAGITSLNSKFLARSQRNR</sequence>
<feature type="compositionally biased region" description="Basic residues" evidence="11">
    <location>
        <begin position="625"/>
        <end position="636"/>
    </location>
</feature>
<keyword evidence="3" id="KW-0723">Serine/threonine-protein kinase</keyword>
<evidence type="ECO:0000256" key="3">
    <source>
        <dbReference type="ARBA" id="ARBA00022527"/>
    </source>
</evidence>
<feature type="region of interest" description="Disordered" evidence="11">
    <location>
        <begin position="555"/>
        <end position="641"/>
    </location>
</feature>
<evidence type="ECO:0000256" key="2">
    <source>
        <dbReference type="ARBA" id="ARBA00012513"/>
    </source>
</evidence>
<evidence type="ECO:0000256" key="6">
    <source>
        <dbReference type="ARBA" id="ARBA00022777"/>
    </source>
</evidence>
<feature type="compositionally biased region" description="Low complexity" evidence="11">
    <location>
        <begin position="514"/>
        <end position="526"/>
    </location>
</feature>
<dbReference type="InterPro" id="IPR050236">
    <property type="entry name" value="Ser_Thr_kinase_AGC"/>
</dbReference>
<organism evidence="13 14">
    <name type="scientific">[Candida] subhashii</name>
    <dbReference type="NCBI Taxonomy" id="561895"/>
    <lineage>
        <taxon>Eukaryota</taxon>
        <taxon>Fungi</taxon>
        <taxon>Dikarya</taxon>
        <taxon>Ascomycota</taxon>
        <taxon>Saccharomycotina</taxon>
        <taxon>Pichiomycetes</taxon>
        <taxon>Debaryomycetaceae</taxon>
        <taxon>Spathaspora</taxon>
    </lineage>
</organism>
<feature type="region of interest" description="Disordered" evidence="11">
    <location>
        <begin position="743"/>
        <end position="772"/>
    </location>
</feature>
<dbReference type="PANTHER" id="PTHR24356:SF163">
    <property type="entry name" value="3-PHOSPHOINOSITIDE-DEPENDENT PROTEIN KINASE 1-RELATED"/>
    <property type="match status" value="1"/>
</dbReference>
<feature type="region of interest" description="Disordered" evidence="11">
    <location>
        <begin position="499"/>
        <end position="538"/>
    </location>
</feature>
<proteinExistence type="inferred from homology"/>
<feature type="region of interest" description="Disordered" evidence="11">
    <location>
        <begin position="897"/>
        <end position="1066"/>
    </location>
</feature>
<evidence type="ECO:0000256" key="4">
    <source>
        <dbReference type="ARBA" id="ARBA00022679"/>
    </source>
</evidence>
<evidence type="ECO:0000259" key="12">
    <source>
        <dbReference type="PROSITE" id="PS50011"/>
    </source>
</evidence>
<dbReference type="SMART" id="SM00220">
    <property type="entry name" value="S_TKc"/>
    <property type="match status" value="1"/>
</dbReference>
<dbReference type="InterPro" id="IPR039046">
    <property type="entry name" value="PDPK1"/>
</dbReference>
<evidence type="ECO:0000256" key="11">
    <source>
        <dbReference type="SAM" id="MobiDB-lite"/>
    </source>
</evidence>
<dbReference type="EC" id="2.7.11.1" evidence="2"/>
<feature type="region of interest" description="Disordered" evidence="11">
    <location>
        <begin position="1"/>
        <end position="26"/>
    </location>
</feature>
<dbReference type="FunFam" id="1.10.510.10:FF:000534">
    <property type="entry name" value="Serine/threonine-protein kinase PKH2"/>
    <property type="match status" value="1"/>
</dbReference>
<evidence type="ECO:0000256" key="9">
    <source>
        <dbReference type="ARBA" id="ARBA00048679"/>
    </source>
</evidence>
<dbReference type="GeneID" id="73472623"/>
<feature type="compositionally biased region" description="Polar residues" evidence="11">
    <location>
        <begin position="601"/>
        <end position="624"/>
    </location>
</feature>
<dbReference type="InterPro" id="IPR008271">
    <property type="entry name" value="Ser/Thr_kinase_AS"/>
</dbReference>
<protein>
    <recommendedName>
        <fullName evidence="2">non-specific serine/threonine protein kinase</fullName>
        <ecNumber evidence="2">2.7.11.1</ecNumber>
    </recommendedName>
</protein>
<comment type="caution">
    <text evidence="13">The sequence shown here is derived from an EMBL/GenBank/DDBJ whole genome shotgun (WGS) entry which is preliminary data.</text>
</comment>
<dbReference type="GO" id="GO:0004674">
    <property type="term" value="F:protein serine/threonine kinase activity"/>
    <property type="evidence" value="ECO:0007669"/>
    <property type="project" value="UniProtKB-KW"/>
</dbReference>
<feature type="compositionally biased region" description="Low complexity" evidence="11">
    <location>
        <begin position="54"/>
        <end position="68"/>
    </location>
</feature>
<dbReference type="OrthoDB" id="347657at2759"/>
<dbReference type="EMBL" id="JAGSYN010000275">
    <property type="protein sequence ID" value="KAG7660706.1"/>
    <property type="molecule type" value="Genomic_DNA"/>
</dbReference>
<dbReference type="FunFam" id="3.30.200.20:FF:000128">
    <property type="entry name" value="Serine/threonine-protein kinase ksg1"/>
    <property type="match status" value="1"/>
</dbReference>
<evidence type="ECO:0000256" key="8">
    <source>
        <dbReference type="ARBA" id="ARBA00047899"/>
    </source>
</evidence>
<feature type="compositionally biased region" description="Polar residues" evidence="11">
    <location>
        <begin position="1040"/>
        <end position="1056"/>
    </location>
</feature>
<keyword evidence="5 10" id="KW-0547">Nucleotide-binding</keyword>
<dbReference type="InterPro" id="IPR000719">
    <property type="entry name" value="Prot_kinase_dom"/>
</dbReference>
<dbReference type="PROSITE" id="PS00107">
    <property type="entry name" value="PROTEIN_KINASE_ATP"/>
    <property type="match status" value="1"/>
</dbReference>
<dbReference type="GO" id="GO:0005524">
    <property type="term" value="F:ATP binding"/>
    <property type="evidence" value="ECO:0007669"/>
    <property type="project" value="UniProtKB-UniRule"/>
</dbReference>
<feature type="region of interest" description="Disordered" evidence="11">
    <location>
        <begin position="48"/>
        <end position="68"/>
    </location>
</feature>
<feature type="compositionally biased region" description="Basic residues" evidence="11">
    <location>
        <begin position="963"/>
        <end position="975"/>
    </location>
</feature>
<feature type="compositionally biased region" description="Low complexity" evidence="11">
    <location>
        <begin position="930"/>
        <end position="944"/>
    </location>
</feature>
<dbReference type="AlphaFoldDB" id="A0A8J5UJ26"/>
<accession>A0A8J5UJ26</accession>
<dbReference type="PANTHER" id="PTHR24356">
    <property type="entry name" value="SERINE/THREONINE-PROTEIN KINASE"/>
    <property type="match status" value="1"/>
</dbReference>
<feature type="binding site" evidence="10">
    <location>
        <position position="227"/>
    </location>
    <ligand>
        <name>ATP</name>
        <dbReference type="ChEBI" id="CHEBI:30616"/>
    </ligand>
</feature>
<evidence type="ECO:0000256" key="10">
    <source>
        <dbReference type="PROSITE-ProRule" id="PRU10141"/>
    </source>
</evidence>
<feature type="compositionally biased region" description="Polar residues" evidence="11">
    <location>
        <begin position="14"/>
        <end position="23"/>
    </location>
</feature>
<feature type="compositionally biased region" description="Polar residues" evidence="11">
    <location>
        <begin position="101"/>
        <end position="111"/>
    </location>
</feature>
<dbReference type="GO" id="GO:0030447">
    <property type="term" value="P:filamentous growth"/>
    <property type="evidence" value="ECO:0007669"/>
    <property type="project" value="UniProtKB-ARBA"/>
</dbReference>
<keyword evidence="6" id="KW-0418">Kinase</keyword>
<feature type="compositionally biased region" description="Basic and acidic residues" evidence="11">
    <location>
        <begin position="747"/>
        <end position="762"/>
    </location>
</feature>
<keyword evidence="7 10" id="KW-0067">ATP-binding</keyword>
<dbReference type="PROSITE" id="PS50011">
    <property type="entry name" value="PROTEIN_KINASE_DOM"/>
    <property type="match status" value="1"/>
</dbReference>
<comment type="similarity">
    <text evidence="1">Belongs to the protein kinase superfamily. AGC Ser/Thr protein kinase family. PDPK1 subfamily.</text>
</comment>
<dbReference type="CDD" id="cd05581">
    <property type="entry name" value="STKc_PDK1"/>
    <property type="match status" value="1"/>
</dbReference>
<evidence type="ECO:0000256" key="7">
    <source>
        <dbReference type="ARBA" id="ARBA00022840"/>
    </source>
</evidence>
<keyword evidence="4" id="KW-0808">Transferase</keyword>
<feature type="domain" description="Protein kinase" evidence="12">
    <location>
        <begin position="198"/>
        <end position="460"/>
    </location>
</feature>
<dbReference type="Pfam" id="PF00069">
    <property type="entry name" value="Pkinase"/>
    <property type="match status" value="1"/>
</dbReference>
<evidence type="ECO:0000313" key="14">
    <source>
        <dbReference type="Proteomes" id="UP000694255"/>
    </source>
</evidence>
<evidence type="ECO:0000256" key="5">
    <source>
        <dbReference type="ARBA" id="ARBA00022741"/>
    </source>
</evidence>
<dbReference type="GO" id="GO:0000196">
    <property type="term" value="P:cell integrity MAPK cascade"/>
    <property type="evidence" value="ECO:0007669"/>
    <property type="project" value="UniProtKB-ARBA"/>
</dbReference>
<keyword evidence="14" id="KW-1185">Reference proteome</keyword>
<reference evidence="13 14" key="1">
    <citation type="journal article" date="2021" name="DNA Res.">
        <title>Genome analysis of Candida subhashii reveals its hybrid nature and dual mitochondrial genome conformations.</title>
        <authorList>
            <person name="Mixao V."/>
            <person name="Hegedusova E."/>
            <person name="Saus E."/>
            <person name="Pryszcz L.P."/>
            <person name="Cillingova A."/>
            <person name="Nosek J."/>
            <person name="Gabaldon T."/>
        </authorList>
    </citation>
    <scope>NUCLEOTIDE SEQUENCE [LARGE SCALE GENOMIC DNA]</scope>
    <source>
        <strain evidence="13 14">CBS 10753</strain>
    </source>
</reference>
<comment type="catalytic activity">
    <reaction evidence="8">
        <text>L-threonyl-[protein] + ATP = O-phospho-L-threonyl-[protein] + ADP + H(+)</text>
        <dbReference type="Rhea" id="RHEA:46608"/>
        <dbReference type="Rhea" id="RHEA-COMP:11060"/>
        <dbReference type="Rhea" id="RHEA-COMP:11605"/>
        <dbReference type="ChEBI" id="CHEBI:15378"/>
        <dbReference type="ChEBI" id="CHEBI:30013"/>
        <dbReference type="ChEBI" id="CHEBI:30616"/>
        <dbReference type="ChEBI" id="CHEBI:61977"/>
        <dbReference type="ChEBI" id="CHEBI:456216"/>
        <dbReference type="EC" id="2.7.11.1"/>
    </reaction>
</comment>
<dbReference type="InterPro" id="IPR017441">
    <property type="entry name" value="Protein_kinase_ATP_BS"/>
</dbReference>
<feature type="compositionally biased region" description="Polar residues" evidence="11">
    <location>
        <begin position="1007"/>
        <end position="1023"/>
    </location>
</feature>
<feature type="compositionally biased region" description="Polar residues" evidence="11">
    <location>
        <begin position="555"/>
        <end position="586"/>
    </location>
</feature>
<dbReference type="Proteomes" id="UP000694255">
    <property type="component" value="Unassembled WGS sequence"/>
</dbReference>
<gene>
    <name evidence="13" type="ORF">J8A68_005823</name>
</gene>
<feature type="region of interest" description="Disordered" evidence="11">
    <location>
        <begin position="92"/>
        <end position="116"/>
    </location>
</feature>
<evidence type="ECO:0000256" key="1">
    <source>
        <dbReference type="ARBA" id="ARBA00010006"/>
    </source>
</evidence>